<dbReference type="HOGENOM" id="CLU_031285_10_0_9"/>
<dbReference type="PROSITE" id="PS51257">
    <property type="entry name" value="PROKAR_LIPOPROTEIN"/>
    <property type="match status" value="1"/>
</dbReference>
<feature type="chain" id="PRO_5038607293" description="Extracellular solute-binding protein" evidence="1">
    <location>
        <begin position="25"/>
        <end position="408"/>
    </location>
</feature>
<reference evidence="2 3" key="1">
    <citation type="submission" date="2013-02" db="EMBL/GenBank/DDBJ databases">
        <title>The Genome Sequence of Enterococcus phoeniculicola BAA-412.</title>
        <authorList>
            <consortium name="The Broad Institute Genome Sequencing Platform"/>
            <consortium name="The Broad Institute Genome Sequencing Center for Infectious Disease"/>
            <person name="Earl A.M."/>
            <person name="Gilmore M.S."/>
            <person name="Lebreton F."/>
            <person name="Walker B."/>
            <person name="Young S.K."/>
            <person name="Zeng Q."/>
            <person name="Gargeya S."/>
            <person name="Fitzgerald M."/>
            <person name="Haas B."/>
            <person name="Abouelleil A."/>
            <person name="Alvarado L."/>
            <person name="Arachchi H.M."/>
            <person name="Berlin A.M."/>
            <person name="Chapman S.B."/>
            <person name="Dewar J."/>
            <person name="Goldberg J."/>
            <person name="Griggs A."/>
            <person name="Gujja S."/>
            <person name="Hansen M."/>
            <person name="Howarth C."/>
            <person name="Imamovic A."/>
            <person name="Larimer J."/>
            <person name="McCowan C."/>
            <person name="Murphy C."/>
            <person name="Neiman D."/>
            <person name="Pearson M."/>
            <person name="Priest M."/>
            <person name="Roberts A."/>
            <person name="Saif S."/>
            <person name="Shea T."/>
            <person name="Sisk P."/>
            <person name="Sykes S."/>
            <person name="Wortman J."/>
            <person name="Nusbaum C."/>
            <person name="Birren B."/>
        </authorList>
    </citation>
    <scope>NUCLEOTIDE SEQUENCE [LARGE SCALE GENOMIC DNA]</scope>
    <source>
        <strain evidence="2 3">ATCC BAA-412</strain>
    </source>
</reference>
<dbReference type="AlphaFoldDB" id="R3TNT1"/>
<evidence type="ECO:0000313" key="3">
    <source>
        <dbReference type="Proteomes" id="UP000013785"/>
    </source>
</evidence>
<organism evidence="2 3">
    <name type="scientific">Enterococcus phoeniculicola ATCC BAA-412</name>
    <dbReference type="NCBI Taxonomy" id="1158610"/>
    <lineage>
        <taxon>Bacteria</taxon>
        <taxon>Bacillati</taxon>
        <taxon>Bacillota</taxon>
        <taxon>Bacilli</taxon>
        <taxon>Lactobacillales</taxon>
        <taxon>Enterococcaceae</taxon>
        <taxon>Enterococcus</taxon>
    </lineage>
</organism>
<dbReference type="SUPFAM" id="SSF53850">
    <property type="entry name" value="Periplasmic binding protein-like II"/>
    <property type="match status" value="1"/>
</dbReference>
<dbReference type="STRING" id="154621.RV11_GL003046"/>
<keyword evidence="3" id="KW-1185">Reference proteome</keyword>
<evidence type="ECO:0008006" key="4">
    <source>
        <dbReference type="Google" id="ProtNLM"/>
    </source>
</evidence>
<comment type="caution">
    <text evidence="2">The sequence shown here is derived from an EMBL/GenBank/DDBJ whole genome shotgun (WGS) entry which is preliminary data.</text>
</comment>
<proteinExistence type="predicted"/>
<dbReference type="InterPro" id="IPR006059">
    <property type="entry name" value="SBP"/>
</dbReference>
<gene>
    <name evidence="2" type="ORF">UC3_03076</name>
</gene>
<evidence type="ECO:0000256" key="1">
    <source>
        <dbReference type="SAM" id="SignalP"/>
    </source>
</evidence>
<dbReference type="EMBL" id="AJAT01000017">
    <property type="protein sequence ID" value="EOL42723.1"/>
    <property type="molecule type" value="Genomic_DNA"/>
</dbReference>
<protein>
    <recommendedName>
        <fullName evidence="4">Extracellular solute-binding protein</fullName>
    </recommendedName>
</protein>
<dbReference type="eggNOG" id="COG2182">
    <property type="taxonomic scope" value="Bacteria"/>
</dbReference>
<dbReference type="PANTHER" id="PTHR43649">
    <property type="entry name" value="ARABINOSE-BINDING PROTEIN-RELATED"/>
    <property type="match status" value="1"/>
</dbReference>
<sequence length="408" mass="45298">MKKIVLKSILLGAAILGLSGCGNSADNQITLWNPFTGKDGDYFQEIVDAYNKTNPDIKIKNVVIPDMYTKINTVMNSNKDKDVPDLTVMHAERVELFQSQDLVTPMTDVLADQKEINENNYIEQAWASGEVGGVRYTVPLDVHSSPMFYNVDLLNKYGPTALDDGIITVEEIDEIAKKAKVDGKITYPVNLELWTSMSFVTELGGSIEKDGKPNVDTPEMKEAIGILKHFVDSGAAQEDGDDAVQLFQSGESVFLQDGTWGIAGHKEIEGLNYGITNTPSINGKTFSNWTSSHQFGLLKKERSEEKMKAIGEFIEFVRKNSDVWAESGQNVASKEIFESPDYKEYMQSFLVSDPKELASLKIYDFKNNGITLDSLGVQLRDMVYGRLDISEGLKEAQKEADDKLKEGA</sequence>
<keyword evidence="1" id="KW-0732">Signal</keyword>
<feature type="signal peptide" evidence="1">
    <location>
        <begin position="1"/>
        <end position="24"/>
    </location>
</feature>
<dbReference type="Gene3D" id="3.40.190.10">
    <property type="entry name" value="Periplasmic binding protein-like II"/>
    <property type="match status" value="1"/>
</dbReference>
<dbReference type="RefSeq" id="WP_010769710.1">
    <property type="nucleotide sequence ID" value="NZ_ASWE01000001.1"/>
</dbReference>
<dbReference type="PATRIC" id="fig|1158610.3.peg.3060"/>
<accession>R3TNT1</accession>
<name>R3TNT1_9ENTE</name>
<evidence type="ECO:0000313" key="2">
    <source>
        <dbReference type="EMBL" id="EOL42723.1"/>
    </source>
</evidence>
<dbReference type="PANTHER" id="PTHR43649:SF12">
    <property type="entry name" value="DIACETYLCHITOBIOSE BINDING PROTEIN DASA"/>
    <property type="match status" value="1"/>
</dbReference>
<dbReference type="Pfam" id="PF01547">
    <property type="entry name" value="SBP_bac_1"/>
    <property type="match status" value="1"/>
</dbReference>
<dbReference type="Proteomes" id="UP000013785">
    <property type="component" value="Unassembled WGS sequence"/>
</dbReference>
<dbReference type="InterPro" id="IPR050490">
    <property type="entry name" value="Bact_solute-bd_prot1"/>
</dbReference>
<dbReference type="OrthoDB" id="9768630at2"/>